<dbReference type="OrthoDB" id="6121465at2"/>
<accession>C5BJT7</accession>
<reference evidence="1 2" key="1">
    <citation type="journal article" date="2009" name="PLoS ONE">
        <title>The complete genome of Teredinibacter turnerae T7901: an intracellular endosymbiont of marine wood-boring bivalves (shipworms).</title>
        <authorList>
            <person name="Yang J.C."/>
            <person name="Madupu R."/>
            <person name="Durkin A.S."/>
            <person name="Ekborg N.A."/>
            <person name="Pedamallu C.S."/>
            <person name="Hostetler J.B."/>
            <person name="Radune D."/>
            <person name="Toms B.S."/>
            <person name="Henrissat B."/>
            <person name="Coutinho P.M."/>
            <person name="Schwarz S."/>
            <person name="Field L."/>
            <person name="Trindade-Silva A.E."/>
            <person name="Soares C.A.G."/>
            <person name="Elshahawi S."/>
            <person name="Hanora A."/>
            <person name="Schmidt E.W."/>
            <person name="Haygood M.G."/>
            <person name="Posfai J."/>
            <person name="Benner J."/>
            <person name="Madinger C."/>
            <person name="Nove J."/>
            <person name="Anton B."/>
            <person name="Chaudhary K."/>
            <person name="Foster J."/>
            <person name="Holman A."/>
            <person name="Kumar S."/>
            <person name="Lessard P.A."/>
            <person name="Luyten Y.A."/>
            <person name="Slatko B."/>
            <person name="Wood N."/>
            <person name="Wu B."/>
            <person name="Teplitski M."/>
            <person name="Mougous J.D."/>
            <person name="Ward N."/>
            <person name="Eisen J.A."/>
            <person name="Badger J.H."/>
            <person name="Distel D.L."/>
        </authorList>
    </citation>
    <scope>NUCLEOTIDE SEQUENCE [LARGE SCALE GENOMIC DNA]</scope>
    <source>
        <strain evidence="2">ATCC 39867 / T7901</strain>
    </source>
</reference>
<organism evidence="1 2">
    <name type="scientific">Teredinibacter turnerae (strain ATCC 39867 / T7901)</name>
    <dbReference type="NCBI Taxonomy" id="377629"/>
    <lineage>
        <taxon>Bacteria</taxon>
        <taxon>Pseudomonadati</taxon>
        <taxon>Pseudomonadota</taxon>
        <taxon>Gammaproteobacteria</taxon>
        <taxon>Cellvibrionales</taxon>
        <taxon>Cellvibrionaceae</taxon>
        <taxon>Teredinibacter</taxon>
    </lineage>
</organism>
<name>C5BJT7_TERTT</name>
<evidence type="ECO:0000313" key="1">
    <source>
        <dbReference type="EMBL" id="ACR14150.1"/>
    </source>
</evidence>
<evidence type="ECO:0000313" key="2">
    <source>
        <dbReference type="Proteomes" id="UP000009080"/>
    </source>
</evidence>
<dbReference type="PROSITE" id="PS51257">
    <property type="entry name" value="PROKAR_LIPOPROTEIN"/>
    <property type="match status" value="1"/>
</dbReference>
<proteinExistence type="predicted"/>
<dbReference type="RefSeq" id="WP_015820266.1">
    <property type="nucleotide sequence ID" value="NC_012997.1"/>
</dbReference>
<dbReference type="HOGENOM" id="CLU_190744_0_0_6"/>
<gene>
    <name evidence="1" type="ordered locus">TERTU_4578</name>
</gene>
<dbReference type="EMBL" id="CP001614">
    <property type="protein sequence ID" value="ACR14150.1"/>
    <property type="molecule type" value="Genomic_DNA"/>
</dbReference>
<dbReference type="KEGG" id="ttu:TERTU_4578"/>
<dbReference type="Proteomes" id="UP000009080">
    <property type="component" value="Chromosome"/>
</dbReference>
<keyword evidence="2" id="KW-1185">Reference proteome</keyword>
<dbReference type="AlphaFoldDB" id="C5BJT7"/>
<keyword evidence="1" id="KW-0449">Lipoprotein</keyword>
<dbReference type="eggNOG" id="ENOG5033KSX">
    <property type="taxonomic scope" value="Bacteria"/>
</dbReference>
<protein>
    <submittedName>
        <fullName evidence="1">Lipoprotein</fullName>
    </submittedName>
</protein>
<sequence>MTIRCISFLLLIIGLTACDGGLRSLSNSELATKRDECIAGNPTSPGKVTACENIRKECERRRKDGNFAC</sequence>